<keyword evidence="2" id="KW-1185">Reference proteome</keyword>
<organism evidence="1 2">
    <name type="scientific">Thelohanellus kitauei</name>
    <name type="common">Myxosporean</name>
    <dbReference type="NCBI Taxonomy" id="669202"/>
    <lineage>
        <taxon>Eukaryota</taxon>
        <taxon>Metazoa</taxon>
        <taxon>Cnidaria</taxon>
        <taxon>Myxozoa</taxon>
        <taxon>Myxosporea</taxon>
        <taxon>Bivalvulida</taxon>
        <taxon>Platysporina</taxon>
        <taxon>Myxobolidae</taxon>
        <taxon>Thelohanellus</taxon>
    </lineage>
</organism>
<sequence length="221" mass="25910">MDRKSEVKNRTSWKCVDKYCRSNMKTDYSYSATIVPLNDQTHSLNPNDNQLRAIIPEMRTQQIKTTSTPRSIVSSDLINTFRPILDYFEDNFVGRFHRTARSVPRFAIEIWNQYDRVMNNLGRTNNNIEEWHRAFSSLAFARHPKISVFLEVLKNEQNISDLKINTLHSITQRQSTQQRFLDRRIKTPVLRFSQVNAIEYLTVLSNLQCFDGSNVDISSKM</sequence>
<protein>
    <submittedName>
        <fullName evidence="1">Uncharacterized protein</fullName>
    </submittedName>
</protein>
<dbReference type="Proteomes" id="UP000031668">
    <property type="component" value="Unassembled WGS sequence"/>
</dbReference>
<name>A0A0C2J0Q4_THEKT</name>
<reference evidence="1 2" key="1">
    <citation type="journal article" date="2014" name="Genome Biol. Evol.">
        <title>The genome of the myxosporean Thelohanellus kitauei shows adaptations to nutrient acquisition within its fish host.</title>
        <authorList>
            <person name="Yang Y."/>
            <person name="Xiong J."/>
            <person name="Zhou Z."/>
            <person name="Huo F."/>
            <person name="Miao W."/>
            <person name="Ran C."/>
            <person name="Liu Y."/>
            <person name="Zhang J."/>
            <person name="Feng J."/>
            <person name="Wang M."/>
            <person name="Wang M."/>
            <person name="Wang L."/>
            <person name="Yao B."/>
        </authorList>
    </citation>
    <scope>NUCLEOTIDE SEQUENCE [LARGE SCALE GENOMIC DNA]</scope>
    <source>
        <strain evidence="1">Wuqing</strain>
    </source>
</reference>
<evidence type="ECO:0000313" key="1">
    <source>
        <dbReference type="EMBL" id="KII71404.1"/>
    </source>
</evidence>
<dbReference type="OrthoDB" id="6613122at2759"/>
<evidence type="ECO:0000313" key="2">
    <source>
        <dbReference type="Proteomes" id="UP000031668"/>
    </source>
</evidence>
<dbReference type="AlphaFoldDB" id="A0A0C2J0Q4"/>
<comment type="caution">
    <text evidence="1">The sequence shown here is derived from an EMBL/GenBank/DDBJ whole genome shotgun (WGS) entry which is preliminary data.</text>
</comment>
<proteinExistence type="predicted"/>
<dbReference type="EMBL" id="JWZT01001777">
    <property type="protein sequence ID" value="KII71404.1"/>
    <property type="molecule type" value="Genomic_DNA"/>
</dbReference>
<accession>A0A0C2J0Q4</accession>
<gene>
    <name evidence="1" type="ORF">RF11_11510</name>
</gene>